<keyword evidence="2" id="KW-1185">Reference proteome</keyword>
<dbReference type="EMBL" id="CAJVPU010022154">
    <property type="protein sequence ID" value="CAG8684402.1"/>
    <property type="molecule type" value="Genomic_DNA"/>
</dbReference>
<dbReference type="Proteomes" id="UP000789702">
    <property type="component" value="Unassembled WGS sequence"/>
</dbReference>
<name>A0ACA9NYU2_9GLOM</name>
<feature type="non-terminal residue" evidence="1">
    <location>
        <position position="72"/>
    </location>
</feature>
<gene>
    <name evidence="1" type="ORF">DHETER_LOCUS10828</name>
</gene>
<reference evidence="1" key="1">
    <citation type="submission" date="2021-06" db="EMBL/GenBank/DDBJ databases">
        <authorList>
            <person name="Kallberg Y."/>
            <person name="Tangrot J."/>
            <person name="Rosling A."/>
        </authorList>
    </citation>
    <scope>NUCLEOTIDE SEQUENCE</scope>
    <source>
        <strain evidence="1">IL203A</strain>
    </source>
</reference>
<protein>
    <submittedName>
        <fullName evidence="1">16218_t:CDS:1</fullName>
    </submittedName>
</protein>
<comment type="caution">
    <text evidence="1">The sequence shown here is derived from an EMBL/GenBank/DDBJ whole genome shotgun (WGS) entry which is preliminary data.</text>
</comment>
<organism evidence="1 2">
    <name type="scientific">Dentiscutata heterogama</name>
    <dbReference type="NCBI Taxonomy" id="1316150"/>
    <lineage>
        <taxon>Eukaryota</taxon>
        <taxon>Fungi</taxon>
        <taxon>Fungi incertae sedis</taxon>
        <taxon>Mucoromycota</taxon>
        <taxon>Glomeromycotina</taxon>
        <taxon>Glomeromycetes</taxon>
        <taxon>Diversisporales</taxon>
        <taxon>Gigasporaceae</taxon>
        <taxon>Dentiscutata</taxon>
    </lineage>
</organism>
<accession>A0ACA9NYU2</accession>
<sequence>MHLQTYCDGDFDVKIIVSKARRTKEFKAHSTILRSRSRYFHTALSERWMNKEHGFYVFTMKNNYPSIFKIIL</sequence>
<evidence type="ECO:0000313" key="2">
    <source>
        <dbReference type="Proteomes" id="UP000789702"/>
    </source>
</evidence>
<feature type="non-terminal residue" evidence="1">
    <location>
        <position position="1"/>
    </location>
</feature>
<proteinExistence type="predicted"/>
<evidence type="ECO:0000313" key="1">
    <source>
        <dbReference type="EMBL" id="CAG8684402.1"/>
    </source>
</evidence>